<accession>A0A315EEA0</accession>
<evidence type="ECO:0008006" key="4">
    <source>
        <dbReference type="Google" id="ProtNLM"/>
    </source>
</evidence>
<comment type="caution">
    <text evidence="2">The sequence shown here is derived from an EMBL/GenBank/DDBJ whole genome shotgun (WGS) entry which is preliminary data.</text>
</comment>
<feature type="transmembrane region" description="Helical" evidence="1">
    <location>
        <begin position="24"/>
        <end position="43"/>
    </location>
</feature>
<keyword evidence="1" id="KW-0472">Membrane</keyword>
<feature type="transmembrane region" description="Helical" evidence="1">
    <location>
        <begin position="139"/>
        <end position="158"/>
    </location>
</feature>
<keyword evidence="1" id="KW-1133">Transmembrane helix</keyword>
<feature type="transmembrane region" description="Helical" evidence="1">
    <location>
        <begin position="74"/>
        <end position="91"/>
    </location>
</feature>
<sequence>MTLFRPATPLMVRYAHYHRDRRNIATHLVGIPLITLSVGVLLLGPSWTVAGHALTLAWCVWALTSLWYLSRGDLLLGTATALVNGALIALAHQVPSWAAAWALPVWQMGVGLFLVGWVFQFVGHYFEGCKPAFVDDLVGLLVGPMFVVGECLMGVGLLQKMRRDIERQAGPSR</sequence>
<dbReference type="PANTHER" id="PTHR28026:SF9">
    <property type="entry name" value="2-HYDROXY-PALMITIC ACID DIOXYGENASE MPO1"/>
    <property type="match status" value="1"/>
</dbReference>
<gene>
    <name evidence="2" type="ORF">B9Z37_07995</name>
</gene>
<keyword evidence="1" id="KW-0812">Transmembrane</keyword>
<dbReference type="EMBL" id="NESN01000002">
    <property type="protein sequence ID" value="PUE54462.1"/>
    <property type="molecule type" value="Genomic_DNA"/>
</dbReference>
<dbReference type="Proteomes" id="UP000250790">
    <property type="component" value="Unassembled WGS sequence"/>
</dbReference>
<protein>
    <recommendedName>
        <fullName evidence="4">DUF962 domain-containing protein</fullName>
    </recommendedName>
</protein>
<evidence type="ECO:0000313" key="3">
    <source>
        <dbReference type="Proteomes" id="UP000250790"/>
    </source>
</evidence>
<dbReference type="OrthoDB" id="5515308at2"/>
<proteinExistence type="predicted"/>
<dbReference type="GO" id="GO:0046521">
    <property type="term" value="P:sphingoid catabolic process"/>
    <property type="evidence" value="ECO:0007669"/>
    <property type="project" value="TreeGrafter"/>
</dbReference>
<keyword evidence="3" id="KW-1185">Reference proteome</keyword>
<dbReference type="PANTHER" id="PTHR28026">
    <property type="entry name" value="DUF962 DOMAIN PROTEIN (AFU_ORTHOLOGUE AFUA_8G05310)"/>
    <property type="match status" value="1"/>
</dbReference>
<dbReference type="RefSeq" id="WP_108312421.1">
    <property type="nucleotide sequence ID" value="NZ_NESN01000002.1"/>
</dbReference>
<reference evidence="2 3" key="1">
    <citation type="submission" date="2017-04" db="EMBL/GenBank/DDBJ databases">
        <title>Unexpected and diverse lifestyles within the genus Limnohabitans.</title>
        <authorList>
            <person name="Kasalicky V."/>
            <person name="Mehrshad M."/>
            <person name="Andrei S.-A."/>
            <person name="Salcher M."/>
            <person name="Kratochvilova H."/>
            <person name="Simek K."/>
            <person name="Ghai R."/>
        </authorList>
    </citation>
    <scope>NUCLEOTIDE SEQUENCE [LARGE SCALE GENOMIC DNA]</scope>
    <source>
        <strain evidence="2 3">II-B4</strain>
    </source>
</reference>
<dbReference type="GO" id="GO:0016020">
    <property type="term" value="C:membrane"/>
    <property type="evidence" value="ECO:0007669"/>
    <property type="project" value="GOC"/>
</dbReference>
<feature type="transmembrane region" description="Helical" evidence="1">
    <location>
        <begin position="98"/>
        <end position="119"/>
    </location>
</feature>
<evidence type="ECO:0000256" key="1">
    <source>
        <dbReference type="SAM" id="Phobius"/>
    </source>
</evidence>
<evidence type="ECO:0000313" key="2">
    <source>
        <dbReference type="EMBL" id="PUE54462.1"/>
    </source>
</evidence>
<dbReference type="AlphaFoldDB" id="A0A315EEA0"/>
<dbReference type="InterPro" id="IPR009305">
    <property type="entry name" value="Mpo1-like"/>
</dbReference>
<dbReference type="Pfam" id="PF06127">
    <property type="entry name" value="Mpo1-like"/>
    <property type="match status" value="1"/>
</dbReference>
<name>A0A315EEA0_9BURK</name>
<organism evidence="2 3">
    <name type="scientific">Limnohabitans parvus II-B4</name>
    <dbReference type="NCBI Taxonomy" id="1293052"/>
    <lineage>
        <taxon>Bacteria</taxon>
        <taxon>Pseudomonadati</taxon>
        <taxon>Pseudomonadota</taxon>
        <taxon>Betaproteobacteria</taxon>
        <taxon>Burkholderiales</taxon>
        <taxon>Comamonadaceae</taxon>
        <taxon>Limnohabitans</taxon>
    </lineage>
</organism>